<dbReference type="Gene3D" id="3.30.420.10">
    <property type="entry name" value="Ribonuclease H-like superfamily/Ribonuclease H"/>
    <property type="match status" value="1"/>
</dbReference>
<evidence type="ECO:0000313" key="2">
    <source>
        <dbReference type="Proteomes" id="UP000290572"/>
    </source>
</evidence>
<comment type="caution">
    <text evidence="1">The sequence shown here is derived from an EMBL/GenBank/DDBJ whole genome shotgun (WGS) entry which is preliminary data.</text>
</comment>
<dbReference type="EMBL" id="QBIY01012665">
    <property type="protein sequence ID" value="RXN19496.1"/>
    <property type="molecule type" value="Genomic_DNA"/>
</dbReference>
<accession>A0A498ML04</accession>
<dbReference type="InterPro" id="IPR036397">
    <property type="entry name" value="RNaseH_sf"/>
</dbReference>
<dbReference type="AlphaFoldDB" id="A0A498ML04"/>
<name>A0A498ML04_LABRO</name>
<keyword evidence="2" id="KW-1185">Reference proteome</keyword>
<sequence>MSPNLRSLVPTTVSLCDAEKDNDPKHISRLCKGYLTKKESDGVLRQMTWPPQSPDLNPIEMVWDSSDGWYWNYPTTPDGHHSDVPVPSITVFRKMGDGEHVIVMCSFGRRLIESSFQLSLTSEYNSALMNPQCFSNNVCVFDVNLKGKTKGSPVMGSELGHIVHLRKRPKAKANVSKGFLTDY</sequence>
<gene>
    <name evidence="1" type="ORF">ROHU_025698</name>
</gene>
<protein>
    <submittedName>
        <fullName evidence="1">Uncharacterized protein</fullName>
    </submittedName>
</protein>
<dbReference type="GO" id="GO:0003676">
    <property type="term" value="F:nucleic acid binding"/>
    <property type="evidence" value="ECO:0007669"/>
    <property type="project" value="InterPro"/>
</dbReference>
<organism evidence="1 2">
    <name type="scientific">Labeo rohita</name>
    <name type="common">Indian major carp</name>
    <name type="synonym">Cyprinus rohita</name>
    <dbReference type="NCBI Taxonomy" id="84645"/>
    <lineage>
        <taxon>Eukaryota</taxon>
        <taxon>Metazoa</taxon>
        <taxon>Chordata</taxon>
        <taxon>Craniata</taxon>
        <taxon>Vertebrata</taxon>
        <taxon>Euteleostomi</taxon>
        <taxon>Actinopterygii</taxon>
        <taxon>Neopterygii</taxon>
        <taxon>Teleostei</taxon>
        <taxon>Ostariophysi</taxon>
        <taxon>Cypriniformes</taxon>
        <taxon>Cyprinidae</taxon>
        <taxon>Labeoninae</taxon>
        <taxon>Labeonini</taxon>
        <taxon>Labeo</taxon>
    </lineage>
</organism>
<evidence type="ECO:0000313" key="1">
    <source>
        <dbReference type="EMBL" id="RXN19496.1"/>
    </source>
</evidence>
<reference evidence="1 2" key="1">
    <citation type="submission" date="2018-03" db="EMBL/GenBank/DDBJ databases">
        <title>Draft genome sequence of Rohu Carp (Labeo rohita).</title>
        <authorList>
            <person name="Das P."/>
            <person name="Kushwaha B."/>
            <person name="Joshi C.G."/>
            <person name="Kumar D."/>
            <person name="Nagpure N.S."/>
            <person name="Sahoo L."/>
            <person name="Das S.P."/>
            <person name="Bit A."/>
            <person name="Patnaik S."/>
            <person name="Meher P.K."/>
            <person name="Jayasankar P."/>
            <person name="Koringa P.G."/>
            <person name="Patel N.V."/>
            <person name="Hinsu A.T."/>
            <person name="Kumar R."/>
            <person name="Pandey M."/>
            <person name="Agarwal S."/>
            <person name="Srivastava S."/>
            <person name="Singh M."/>
            <person name="Iquebal M.A."/>
            <person name="Jaiswal S."/>
            <person name="Angadi U.B."/>
            <person name="Kumar N."/>
            <person name="Raza M."/>
            <person name="Shah T.M."/>
            <person name="Rai A."/>
            <person name="Jena J.K."/>
        </authorList>
    </citation>
    <scope>NUCLEOTIDE SEQUENCE [LARGE SCALE GENOMIC DNA]</scope>
    <source>
        <strain evidence="1">DASCIFA01</strain>
        <tissue evidence="1">Testis</tissue>
    </source>
</reference>
<proteinExistence type="predicted"/>
<dbReference type="Proteomes" id="UP000290572">
    <property type="component" value="Unassembled WGS sequence"/>
</dbReference>